<sequence length="579" mass="65123">KGSDAIYEVKDVISYTILESTVDSISLTTDKEVVTEGFPLTLSTQVITTGSPNLEYKFWVYKNGGWSILKNYSESSSFIWKPSKKGEYRLVVQARRKGSQVVAEVSDIISYKVIGRISYIDMNYSRTYEEALVKQLNINPQTDIYDGSWGTAMLKDVDRYLNPENFLQFSNDQYNYNDVVKTGQIKVIPKDLHVRKEADINSEIVDKIQRGETYRVVDKYGEWFKIQTSVTSGWVHSGYVYELYKSREPALSDIKITTSVLNVRENPTTSSDIVDQVLEGQVYTALDQSNGWYKIKTSKTYGWVHGGYVTKVYSVTKGSVKNLSALEITTDVLNVRSQPSTSGTQLTQVKNGEIFIIQGESNGWYKINSSGIVGWVHGGYTKMTNQAPQEMYQFLLLSGNSGLSSYELNNILEGRGILNGEGQAFVDASIKHNINEIYLISHAFLETGYGTSSLAKGILVDTVDGKSVTPRVVYNMYGIGAYDSNPIGGGSEYAYKAGWFTPSQAIIGGAKFISERYVNNPTYKQDTLYKMKWNPNNPTSHQYATDIGWAYKQTSSIKRLYDLCTDYALKFEIPKYLQN</sequence>
<comment type="caution">
    <text evidence="2">The sequence shown here is derived from an EMBL/GenBank/DDBJ whole genome shotgun (WGS) entry which is preliminary data.</text>
</comment>
<dbReference type="PROSITE" id="PS51781">
    <property type="entry name" value="SH3B"/>
    <property type="match status" value="3"/>
</dbReference>
<dbReference type="PANTHER" id="PTHR34408">
    <property type="entry name" value="FAMILY PROTEIN, PUTATIVE-RELATED"/>
    <property type="match status" value="1"/>
</dbReference>
<dbReference type="InterPro" id="IPR011123">
    <property type="entry name" value="Y_Y_Y"/>
</dbReference>
<dbReference type="SMART" id="SM00047">
    <property type="entry name" value="LYZ2"/>
    <property type="match status" value="1"/>
</dbReference>
<dbReference type="InterPro" id="IPR002901">
    <property type="entry name" value="MGlyc_endo_b_GlcNAc-like_dom"/>
</dbReference>
<dbReference type="Gene3D" id="2.30.30.40">
    <property type="entry name" value="SH3 Domains"/>
    <property type="match status" value="3"/>
</dbReference>
<name>A0A942Z6U2_9FIRM</name>
<evidence type="ECO:0000259" key="1">
    <source>
        <dbReference type="PROSITE" id="PS51781"/>
    </source>
</evidence>
<evidence type="ECO:0000313" key="3">
    <source>
        <dbReference type="Proteomes" id="UP000724672"/>
    </source>
</evidence>
<protein>
    <submittedName>
        <fullName evidence="2">SH3 domain-containing protein</fullName>
    </submittedName>
</protein>
<gene>
    <name evidence="2" type="ORF">GOQ27_10195</name>
</gene>
<evidence type="ECO:0000313" key="2">
    <source>
        <dbReference type="EMBL" id="MBS4538836.1"/>
    </source>
</evidence>
<dbReference type="InterPro" id="IPR003646">
    <property type="entry name" value="SH3-like_bac-type"/>
</dbReference>
<reference evidence="2" key="1">
    <citation type="submission" date="2019-12" db="EMBL/GenBank/DDBJ databases">
        <title>Clostridiaceae gen. nov. sp. nov., isolated from sediment in Xinjiang, China.</title>
        <authorList>
            <person name="Zhang R."/>
        </authorList>
    </citation>
    <scope>NUCLEOTIDE SEQUENCE</scope>
    <source>
        <strain evidence="2">D2Q-11</strain>
    </source>
</reference>
<keyword evidence="3" id="KW-1185">Reference proteome</keyword>
<dbReference type="PANTHER" id="PTHR34408:SF1">
    <property type="entry name" value="GLYCOSYL HYDROLASE FAMILY 19 DOMAIN-CONTAINING PROTEIN HI_1415"/>
    <property type="match status" value="1"/>
</dbReference>
<dbReference type="Pfam" id="PF07495">
    <property type="entry name" value="Y_Y_Y"/>
    <property type="match status" value="1"/>
</dbReference>
<feature type="domain" description="SH3b" evidence="1">
    <location>
        <begin position="252"/>
        <end position="313"/>
    </location>
</feature>
<dbReference type="GO" id="GO:0004040">
    <property type="term" value="F:amidase activity"/>
    <property type="evidence" value="ECO:0007669"/>
    <property type="project" value="InterPro"/>
</dbReference>
<dbReference type="Gene3D" id="1.10.530.10">
    <property type="match status" value="1"/>
</dbReference>
<proteinExistence type="predicted"/>
<feature type="non-terminal residue" evidence="2">
    <location>
        <position position="1"/>
    </location>
</feature>
<dbReference type="Pfam" id="PF08239">
    <property type="entry name" value="SH3_3"/>
    <property type="match status" value="3"/>
</dbReference>
<dbReference type="InterPro" id="IPR052354">
    <property type="entry name" value="Cell_Wall_Dynamics_Protein"/>
</dbReference>
<dbReference type="RefSeq" id="WP_203366763.1">
    <property type="nucleotide sequence ID" value="NZ_WSFT01000038.1"/>
</dbReference>
<feature type="domain" description="SH3b" evidence="1">
    <location>
        <begin position="318"/>
        <end position="385"/>
    </location>
</feature>
<feature type="domain" description="SH3b" evidence="1">
    <location>
        <begin position="181"/>
        <end position="244"/>
    </location>
</feature>
<organism evidence="2 3">
    <name type="scientific">Anaeromonas frigoriresistens</name>
    <dbReference type="NCBI Taxonomy" id="2683708"/>
    <lineage>
        <taxon>Bacteria</taxon>
        <taxon>Bacillati</taxon>
        <taxon>Bacillota</taxon>
        <taxon>Tissierellia</taxon>
        <taxon>Tissierellales</taxon>
        <taxon>Thermohalobacteraceae</taxon>
        <taxon>Anaeromonas</taxon>
    </lineage>
</organism>
<dbReference type="SMART" id="SM00287">
    <property type="entry name" value="SH3b"/>
    <property type="match status" value="3"/>
</dbReference>
<accession>A0A942Z6U2</accession>
<dbReference type="Proteomes" id="UP000724672">
    <property type="component" value="Unassembled WGS sequence"/>
</dbReference>
<dbReference type="Pfam" id="PF01832">
    <property type="entry name" value="Glucosaminidase"/>
    <property type="match status" value="1"/>
</dbReference>
<dbReference type="EMBL" id="WSFT01000038">
    <property type="protein sequence ID" value="MBS4538836.1"/>
    <property type="molecule type" value="Genomic_DNA"/>
</dbReference>
<dbReference type="AlphaFoldDB" id="A0A942Z6U2"/>